<evidence type="ECO:0000313" key="2">
    <source>
        <dbReference type="EMBL" id="PXY38905.1"/>
    </source>
</evidence>
<feature type="signal peptide" evidence="1">
    <location>
        <begin position="1"/>
        <end position="23"/>
    </location>
</feature>
<gene>
    <name evidence="2" type="ORF">DMB65_20330</name>
</gene>
<proteinExistence type="predicted"/>
<feature type="chain" id="PRO_5016015317" evidence="1">
    <location>
        <begin position="24"/>
        <end position="376"/>
    </location>
</feature>
<dbReference type="EMBL" id="QJHK01000028">
    <property type="protein sequence ID" value="PXY38905.1"/>
    <property type="molecule type" value="Genomic_DNA"/>
</dbReference>
<accession>A0A2V4BIZ3</accession>
<sequence length="376" mass="43126">MKRMKKLLFVSFFLLFISCETNTYDELQNHDNNTLLLKWNKAYPDDTIDQSLIGLKWGLSYVGAKLPKTLNGISTSNNIISIDINKLGFSESAIEKLTKLNFKIKESQEYRTTNTIDLGRYITLLLGASEHYYEITGTPQTLTEILNRYTLLPQKGYIDNSSVSFENRIIKFSEQNGFTQIFLSEEVNPVSGEIFEYETIELLPNGQLRFGIFDANGNRKNNTDASHSNAGKPGKCMWCHESNINQMFSHQNDYAGYLTYNELQNTLISYRESNRKQKLALTDGVDFSQSQQHTLTELLYISFMEPSAERLSLEWKMPLTLVQGLLSNLPTHIYTEFPFLGNLYYRKDIENLAPFQGLSVSSSVREQSEIEVNHLN</sequence>
<comment type="caution">
    <text evidence="2">The sequence shown here is derived from an EMBL/GenBank/DDBJ whole genome shotgun (WGS) entry which is preliminary data.</text>
</comment>
<reference evidence="2 3" key="1">
    <citation type="submission" date="2018-05" db="EMBL/GenBank/DDBJ databases">
        <title>Flavobacterium sp. strain IMCC34759, incomplete genome.</title>
        <authorList>
            <person name="Joung Y."/>
            <person name="Cho J."/>
        </authorList>
    </citation>
    <scope>NUCLEOTIDE SEQUENCE [LARGE SCALE GENOMIC DNA]</scope>
    <source>
        <strain evidence="2 3">IMCC34759</strain>
    </source>
</reference>
<evidence type="ECO:0000313" key="3">
    <source>
        <dbReference type="Proteomes" id="UP000247903"/>
    </source>
</evidence>
<dbReference type="PROSITE" id="PS51257">
    <property type="entry name" value="PROKAR_LIPOPROTEIN"/>
    <property type="match status" value="1"/>
</dbReference>
<keyword evidence="1" id="KW-0732">Signal</keyword>
<dbReference type="Proteomes" id="UP000247903">
    <property type="component" value="Unassembled WGS sequence"/>
</dbReference>
<name>A0A2V4BIZ3_9FLAO</name>
<organism evidence="2 3">
    <name type="scientific">Flavobacterium cheongpyeongense</name>
    <dbReference type="NCBI Taxonomy" id="2212651"/>
    <lineage>
        <taxon>Bacteria</taxon>
        <taxon>Pseudomonadati</taxon>
        <taxon>Bacteroidota</taxon>
        <taxon>Flavobacteriia</taxon>
        <taxon>Flavobacteriales</taxon>
        <taxon>Flavobacteriaceae</taxon>
        <taxon>Flavobacterium</taxon>
    </lineage>
</organism>
<dbReference type="AlphaFoldDB" id="A0A2V4BIZ3"/>
<protein>
    <submittedName>
        <fullName evidence="2">Uncharacterized protein</fullName>
    </submittedName>
</protein>
<evidence type="ECO:0000256" key="1">
    <source>
        <dbReference type="SAM" id="SignalP"/>
    </source>
</evidence>
<keyword evidence="3" id="KW-1185">Reference proteome</keyword>